<feature type="domain" description="GAF" evidence="1">
    <location>
        <begin position="55"/>
        <end position="149"/>
    </location>
</feature>
<dbReference type="AlphaFoldDB" id="A0A5C1ANF3"/>
<dbReference type="SUPFAM" id="SSF55781">
    <property type="entry name" value="GAF domain-like"/>
    <property type="match status" value="1"/>
</dbReference>
<protein>
    <recommendedName>
        <fullName evidence="1">GAF domain-containing protein</fullName>
    </recommendedName>
</protein>
<sequence length="154" mass="17086">MHTPPDAARDQLEAVLDRDGVRPALAFLNGTSGHRFSALFSFAADHTRNLYFYDRQNPDVAEGADHPIELTYCVYVREEGGPFLLADATVDERVMLHAAQFRVQSYCGVPLLSPTGQVVGTLCHYDVEPVEVRPEALALMLHFADLLARRGGCW</sequence>
<reference evidence="3" key="1">
    <citation type="submission" date="2019-08" db="EMBL/GenBank/DDBJ databases">
        <title>Limnoglobus roseus gen. nov., sp. nov., a novel freshwater planctomycete with a giant genome from the family Gemmataceae.</title>
        <authorList>
            <person name="Kulichevskaya I.S."/>
            <person name="Naumoff D.G."/>
            <person name="Miroshnikov K."/>
            <person name="Ivanova A."/>
            <person name="Philippov D.A."/>
            <person name="Hakobyan A."/>
            <person name="Rijpstra I.C."/>
            <person name="Sinninghe Damste J.S."/>
            <person name="Liesack W."/>
            <person name="Dedysh S.N."/>
        </authorList>
    </citation>
    <scope>NUCLEOTIDE SEQUENCE [LARGE SCALE GENOMIC DNA]</scope>
    <source>
        <strain evidence="3">PX52</strain>
    </source>
</reference>
<dbReference type="PANTHER" id="PTHR43102:SF2">
    <property type="entry name" value="GAF DOMAIN-CONTAINING PROTEIN"/>
    <property type="match status" value="1"/>
</dbReference>
<keyword evidence="3" id="KW-1185">Reference proteome</keyword>
<proteinExistence type="predicted"/>
<dbReference type="InterPro" id="IPR003018">
    <property type="entry name" value="GAF"/>
</dbReference>
<name>A0A5C1ANF3_9BACT</name>
<evidence type="ECO:0000259" key="1">
    <source>
        <dbReference type="Pfam" id="PF01590"/>
    </source>
</evidence>
<dbReference type="OrthoDB" id="5571399at2"/>
<accession>A0A5C1ANF3</accession>
<dbReference type="PANTHER" id="PTHR43102">
    <property type="entry name" value="SLR1143 PROTEIN"/>
    <property type="match status" value="1"/>
</dbReference>
<dbReference type="RefSeq" id="WP_149113671.1">
    <property type="nucleotide sequence ID" value="NZ_CP042425.1"/>
</dbReference>
<organism evidence="2 3">
    <name type="scientific">Limnoglobus roseus</name>
    <dbReference type="NCBI Taxonomy" id="2598579"/>
    <lineage>
        <taxon>Bacteria</taxon>
        <taxon>Pseudomonadati</taxon>
        <taxon>Planctomycetota</taxon>
        <taxon>Planctomycetia</taxon>
        <taxon>Gemmatales</taxon>
        <taxon>Gemmataceae</taxon>
        <taxon>Limnoglobus</taxon>
    </lineage>
</organism>
<dbReference type="Gene3D" id="3.30.450.40">
    <property type="match status" value="1"/>
</dbReference>
<dbReference type="InterPro" id="IPR029016">
    <property type="entry name" value="GAF-like_dom_sf"/>
</dbReference>
<dbReference type="Proteomes" id="UP000324974">
    <property type="component" value="Chromosome"/>
</dbReference>
<evidence type="ECO:0000313" key="2">
    <source>
        <dbReference type="EMBL" id="QEL19262.1"/>
    </source>
</evidence>
<dbReference type="EMBL" id="CP042425">
    <property type="protein sequence ID" value="QEL19262.1"/>
    <property type="molecule type" value="Genomic_DNA"/>
</dbReference>
<gene>
    <name evidence="2" type="ORF">PX52LOC_06324</name>
</gene>
<evidence type="ECO:0000313" key="3">
    <source>
        <dbReference type="Proteomes" id="UP000324974"/>
    </source>
</evidence>
<dbReference type="KEGG" id="lrs:PX52LOC_06324"/>
<dbReference type="Pfam" id="PF01590">
    <property type="entry name" value="GAF"/>
    <property type="match status" value="1"/>
</dbReference>